<dbReference type="UniPathway" id="UPA00193"/>
<dbReference type="GO" id="GO:0009086">
    <property type="term" value="P:methionine biosynthetic process"/>
    <property type="evidence" value="ECO:0007669"/>
    <property type="project" value="TreeGrafter"/>
</dbReference>
<comment type="pathway">
    <text evidence="2">One-carbon metabolism; tetrahydrofolate interconversion.</text>
</comment>
<dbReference type="SUPFAM" id="SSF51730">
    <property type="entry name" value="FAD-linked oxidoreductase"/>
    <property type="match status" value="1"/>
</dbReference>
<dbReference type="InterPro" id="IPR029041">
    <property type="entry name" value="FAD-linked_oxidoreductase-like"/>
</dbReference>
<dbReference type="AlphaFoldDB" id="A0A7S1Q0V3"/>
<comment type="similarity">
    <text evidence="3">Belongs to the methylenetetrahydrofolate reductase family.</text>
</comment>
<dbReference type="InterPro" id="IPR003171">
    <property type="entry name" value="Mehydrof_redctse-like"/>
</dbReference>
<dbReference type="CDD" id="cd00537">
    <property type="entry name" value="MTHFR"/>
    <property type="match status" value="1"/>
</dbReference>
<sequence>MATPQPKASEILRKNAAEGKQSFSFEFFPPKTEAGMDKLLGSMADFQKQGPVFIDFTWGAGGTTSEQTPALCKKCKEMGFIVNMHLTCTNMPQGKVKEALDLCKENGITNLVALRGDPPAGQEWKASEDGFNCALDLVKYIRANYGDYFSVAVAGYPEGHPDRIDAESGKCADFDAEIAYLKEKIDAGGEYIITQLFYDTDIFLRFVQTCRANGITVPILPGMLPFTAYGGLQRMVGLCKTYLPDELKAKVEELKEQPDAFKQLGIDVTAEQCKKILASGACNHLHFYTLNNSYSTFKVMEQLGWLKQ</sequence>
<evidence type="ECO:0000256" key="5">
    <source>
        <dbReference type="ARBA" id="ARBA00022827"/>
    </source>
</evidence>
<gene>
    <name evidence="8" type="ORF">NDES1114_LOCUS13347</name>
</gene>
<dbReference type="NCBIfam" id="TIGR00677">
    <property type="entry name" value="fadh2_euk"/>
    <property type="match status" value="1"/>
</dbReference>
<evidence type="ECO:0008006" key="9">
    <source>
        <dbReference type="Google" id="ProtNLM"/>
    </source>
</evidence>
<organism evidence="8">
    <name type="scientific">Neobodo designis</name>
    <name type="common">Flagellated protozoan</name>
    <name type="synonym">Bodo designis</name>
    <dbReference type="NCBI Taxonomy" id="312471"/>
    <lineage>
        <taxon>Eukaryota</taxon>
        <taxon>Discoba</taxon>
        <taxon>Euglenozoa</taxon>
        <taxon>Kinetoplastea</taxon>
        <taxon>Metakinetoplastina</taxon>
        <taxon>Neobodonida</taxon>
        <taxon>Neobodo</taxon>
    </lineage>
</organism>
<name>A0A7S1Q0V3_NEODS</name>
<evidence type="ECO:0000256" key="7">
    <source>
        <dbReference type="ARBA" id="ARBA00023002"/>
    </source>
</evidence>
<proteinExistence type="inferred from homology"/>
<dbReference type="Gene3D" id="3.20.20.220">
    <property type="match status" value="1"/>
</dbReference>
<comment type="cofactor">
    <cofactor evidence="1">
        <name>FAD</name>
        <dbReference type="ChEBI" id="CHEBI:57692"/>
    </cofactor>
</comment>
<keyword evidence="7" id="KW-0560">Oxidoreductase</keyword>
<dbReference type="EMBL" id="HBGF01020196">
    <property type="protein sequence ID" value="CAD9113360.1"/>
    <property type="molecule type" value="Transcribed_RNA"/>
</dbReference>
<dbReference type="GO" id="GO:0071949">
    <property type="term" value="F:FAD binding"/>
    <property type="evidence" value="ECO:0007669"/>
    <property type="project" value="TreeGrafter"/>
</dbReference>
<dbReference type="GO" id="GO:0005829">
    <property type="term" value="C:cytosol"/>
    <property type="evidence" value="ECO:0007669"/>
    <property type="project" value="TreeGrafter"/>
</dbReference>
<evidence type="ECO:0000313" key="8">
    <source>
        <dbReference type="EMBL" id="CAD9113360.1"/>
    </source>
</evidence>
<dbReference type="FunFam" id="3.20.20.220:FF:000002">
    <property type="entry name" value="Methylenetetrahydrofolate reductase"/>
    <property type="match status" value="1"/>
</dbReference>
<dbReference type="GO" id="GO:0035999">
    <property type="term" value="P:tetrahydrofolate interconversion"/>
    <property type="evidence" value="ECO:0007669"/>
    <property type="project" value="UniProtKB-UniPathway"/>
</dbReference>
<dbReference type="InterPro" id="IPR004621">
    <property type="entry name" value="Fadh2_euk"/>
</dbReference>
<evidence type="ECO:0000256" key="4">
    <source>
        <dbReference type="ARBA" id="ARBA00022630"/>
    </source>
</evidence>
<dbReference type="PANTHER" id="PTHR45754">
    <property type="entry name" value="METHYLENETETRAHYDROFOLATE REDUCTASE"/>
    <property type="match status" value="1"/>
</dbReference>
<dbReference type="GO" id="GO:0004489">
    <property type="term" value="F:methylenetetrahydrofolate reductase [NAD(P)H] activity"/>
    <property type="evidence" value="ECO:0007669"/>
    <property type="project" value="InterPro"/>
</dbReference>
<evidence type="ECO:0000256" key="3">
    <source>
        <dbReference type="ARBA" id="ARBA00006743"/>
    </source>
</evidence>
<reference evidence="8" key="1">
    <citation type="submission" date="2021-01" db="EMBL/GenBank/DDBJ databases">
        <authorList>
            <person name="Corre E."/>
            <person name="Pelletier E."/>
            <person name="Niang G."/>
            <person name="Scheremetjew M."/>
            <person name="Finn R."/>
            <person name="Kale V."/>
            <person name="Holt S."/>
            <person name="Cochrane G."/>
            <person name="Meng A."/>
            <person name="Brown T."/>
            <person name="Cohen L."/>
        </authorList>
    </citation>
    <scope>NUCLEOTIDE SEQUENCE</scope>
    <source>
        <strain evidence="8">CCAP 1951/1</strain>
    </source>
</reference>
<keyword evidence="4" id="KW-0285">Flavoprotein</keyword>
<evidence type="ECO:0000256" key="1">
    <source>
        <dbReference type="ARBA" id="ARBA00001974"/>
    </source>
</evidence>
<evidence type="ECO:0000256" key="6">
    <source>
        <dbReference type="ARBA" id="ARBA00022857"/>
    </source>
</evidence>
<keyword evidence="6" id="KW-0521">NADP</keyword>
<keyword evidence="5" id="KW-0274">FAD</keyword>
<evidence type="ECO:0000256" key="2">
    <source>
        <dbReference type="ARBA" id="ARBA00004777"/>
    </source>
</evidence>
<accession>A0A7S1Q0V3</accession>
<dbReference type="Pfam" id="PF02219">
    <property type="entry name" value="MTHFR"/>
    <property type="match status" value="1"/>
</dbReference>
<protein>
    <recommendedName>
        <fullName evidence="9">Methylenetetrahydrofolate reductase (NAD(P)H)</fullName>
    </recommendedName>
</protein>
<dbReference type="PANTHER" id="PTHR45754:SF3">
    <property type="entry name" value="METHYLENETETRAHYDROFOLATE REDUCTASE (NADPH)"/>
    <property type="match status" value="1"/>
</dbReference>